<proteinExistence type="predicted"/>
<sequence>MSEIGLAVPGRGPSARPVQSLHHPFIPPTPHD</sequence>
<evidence type="ECO:0000313" key="2">
    <source>
        <dbReference type="EMBL" id="JAH02476.1"/>
    </source>
</evidence>
<feature type="region of interest" description="Disordered" evidence="1">
    <location>
        <begin position="1"/>
        <end position="32"/>
    </location>
</feature>
<dbReference type="EMBL" id="GBXM01106101">
    <property type="protein sequence ID" value="JAH02476.1"/>
    <property type="molecule type" value="Transcribed_RNA"/>
</dbReference>
<accession>A0A0E9PCU6</accession>
<reference evidence="2" key="1">
    <citation type="submission" date="2014-11" db="EMBL/GenBank/DDBJ databases">
        <authorList>
            <person name="Amaro Gonzalez C."/>
        </authorList>
    </citation>
    <scope>NUCLEOTIDE SEQUENCE</scope>
</reference>
<name>A0A0E9PCU6_ANGAN</name>
<protein>
    <submittedName>
        <fullName evidence="2">Uncharacterized protein</fullName>
    </submittedName>
</protein>
<reference evidence="2" key="2">
    <citation type="journal article" date="2015" name="Fish Shellfish Immunol.">
        <title>Early steps in the European eel (Anguilla anguilla)-Vibrio vulnificus interaction in the gills: Role of the RtxA13 toxin.</title>
        <authorList>
            <person name="Callol A."/>
            <person name="Pajuelo D."/>
            <person name="Ebbesson L."/>
            <person name="Teles M."/>
            <person name="MacKenzie S."/>
            <person name="Amaro C."/>
        </authorList>
    </citation>
    <scope>NUCLEOTIDE SEQUENCE</scope>
</reference>
<dbReference type="AlphaFoldDB" id="A0A0E9PCU6"/>
<organism evidence="2">
    <name type="scientific">Anguilla anguilla</name>
    <name type="common">European freshwater eel</name>
    <name type="synonym">Muraena anguilla</name>
    <dbReference type="NCBI Taxonomy" id="7936"/>
    <lineage>
        <taxon>Eukaryota</taxon>
        <taxon>Metazoa</taxon>
        <taxon>Chordata</taxon>
        <taxon>Craniata</taxon>
        <taxon>Vertebrata</taxon>
        <taxon>Euteleostomi</taxon>
        <taxon>Actinopterygii</taxon>
        <taxon>Neopterygii</taxon>
        <taxon>Teleostei</taxon>
        <taxon>Anguilliformes</taxon>
        <taxon>Anguillidae</taxon>
        <taxon>Anguilla</taxon>
    </lineage>
</organism>
<evidence type="ECO:0000256" key="1">
    <source>
        <dbReference type="SAM" id="MobiDB-lite"/>
    </source>
</evidence>